<evidence type="ECO:0000313" key="11">
    <source>
        <dbReference type="Proteomes" id="UP000525298"/>
    </source>
</evidence>
<comment type="function">
    <text evidence="9">Role in flagellar biosynthesis.</text>
</comment>
<feature type="transmembrane region" description="Helical" evidence="9">
    <location>
        <begin position="55"/>
        <end position="77"/>
    </location>
</feature>
<comment type="caution">
    <text evidence="10">The sequence shown here is derived from an EMBL/GenBank/DDBJ whole genome shotgun (WGS) entry which is preliminary data.</text>
</comment>
<keyword evidence="8 9" id="KW-0975">Bacterial flagellum</keyword>
<dbReference type="PRINTS" id="PR00952">
    <property type="entry name" value="TYPE3IMQPROT"/>
</dbReference>
<evidence type="ECO:0000256" key="8">
    <source>
        <dbReference type="ARBA" id="ARBA00023143"/>
    </source>
</evidence>
<feature type="transmembrane region" description="Helical" evidence="9">
    <location>
        <begin position="12"/>
        <end position="35"/>
    </location>
</feature>
<dbReference type="NCBIfam" id="TIGR01402">
    <property type="entry name" value="fliQ"/>
    <property type="match status" value="1"/>
</dbReference>
<dbReference type="PANTHER" id="PTHR34040:SF2">
    <property type="entry name" value="FLAGELLAR BIOSYNTHETIC PROTEIN FLIQ"/>
    <property type="match status" value="1"/>
</dbReference>
<evidence type="ECO:0000256" key="6">
    <source>
        <dbReference type="ARBA" id="ARBA00022989"/>
    </source>
</evidence>
<evidence type="ECO:0000256" key="7">
    <source>
        <dbReference type="ARBA" id="ARBA00023136"/>
    </source>
</evidence>
<gene>
    <name evidence="9" type="primary">fliQ</name>
    <name evidence="10" type="ORF">HNR65_001639</name>
</gene>
<evidence type="ECO:0000313" key="10">
    <source>
        <dbReference type="EMBL" id="MBA2881313.1"/>
    </source>
</evidence>
<name>A0A7W0HKK7_9BACT</name>
<dbReference type="InterPro" id="IPR006305">
    <property type="entry name" value="FliQ"/>
</dbReference>
<keyword evidence="5 9" id="KW-0812">Transmembrane</keyword>
<dbReference type="PIRSF" id="PIRSF004669">
    <property type="entry name" value="FliQ"/>
    <property type="match status" value="1"/>
</dbReference>
<keyword evidence="10" id="KW-0282">Flagellum</keyword>
<dbReference type="InterPro" id="IPR002191">
    <property type="entry name" value="Bac_export_3"/>
</dbReference>
<dbReference type="Pfam" id="PF01313">
    <property type="entry name" value="Bac_export_3"/>
    <property type="match status" value="1"/>
</dbReference>
<keyword evidence="7 9" id="KW-0472">Membrane</keyword>
<evidence type="ECO:0000256" key="2">
    <source>
        <dbReference type="ARBA" id="ARBA00006156"/>
    </source>
</evidence>
<evidence type="ECO:0000256" key="9">
    <source>
        <dbReference type="RuleBase" id="RU364090"/>
    </source>
</evidence>
<evidence type="ECO:0000256" key="3">
    <source>
        <dbReference type="ARBA" id="ARBA00021718"/>
    </source>
</evidence>
<dbReference type="GO" id="GO:0009425">
    <property type="term" value="C:bacterial-type flagellum basal body"/>
    <property type="evidence" value="ECO:0007669"/>
    <property type="project" value="UniProtKB-SubCell"/>
</dbReference>
<protein>
    <recommendedName>
        <fullName evidence="3 9">Flagellar biosynthetic protein FliQ</fullName>
    </recommendedName>
</protein>
<sequence>MTEEMVVELIRRAVTAVLLAASPMMIAGLVVGLVVSIFQAATQINEQTMTFAPKIVAVLVALVIAVPWILNIVLGLAHEIFGNMIIGS</sequence>
<accession>A0A7W0HKK7</accession>
<evidence type="ECO:0000256" key="5">
    <source>
        <dbReference type="ARBA" id="ARBA00022692"/>
    </source>
</evidence>
<comment type="subcellular location">
    <subcellularLocation>
        <location evidence="1 9">Cell membrane</location>
        <topology evidence="1">Multi-pass membrane protein</topology>
    </subcellularLocation>
    <subcellularLocation>
        <location evidence="9">Bacterial flagellum basal body</location>
    </subcellularLocation>
</comment>
<keyword evidence="10" id="KW-0966">Cell projection</keyword>
<keyword evidence="4 9" id="KW-1003">Cell membrane</keyword>
<dbReference type="PANTHER" id="PTHR34040">
    <property type="entry name" value="FLAGELLAR BIOSYNTHETIC PROTEIN FLIQ"/>
    <property type="match status" value="1"/>
</dbReference>
<evidence type="ECO:0000256" key="1">
    <source>
        <dbReference type="ARBA" id="ARBA00004651"/>
    </source>
</evidence>
<dbReference type="EMBL" id="JACDUS010000003">
    <property type="protein sequence ID" value="MBA2881313.1"/>
    <property type="molecule type" value="Genomic_DNA"/>
</dbReference>
<dbReference type="GO" id="GO:0005886">
    <property type="term" value="C:plasma membrane"/>
    <property type="evidence" value="ECO:0007669"/>
    <property type="project" value="UniProtKB-SubCell"/>
</dbReference>
<dbReference type="RefSeq" id="WP_181550960.1">
    <property type="nucleotide sequence ID" value="NZ_JACDUS010000003.1"/>
</dbReference>
<dbReference type="GO" id="GO:0044780">
    <property type="term" value="P:bacterial-type flagellum assembly"/>
    <property type="evidence" value="ECO:0007669"/>
    <property type="project" value="InterPro"/>
</dbReference>
<dbReference type="GO" id="GO:0009306">
    <property type="term" value="P:protein secretion"/>
    <property type="evidence" value="ECO:0007669"/>
    <property type="project" value="InterPro"/>
</dbReference>
<proteinExistence type="inferred from homology"/>
<evidence type="ECO:0000256" key="4">
    <source>
        <dbReference type="ARBA" id="ARBA00022475"/>
    </source>
</evidence>
<keyword evidence="10" id="KW-0969">Cilium</keyword>
<dbReference type="Proteomes" id="UP000525298">
    <property type="component" value="Unassembled WGS sequence"/>
</dbReference>
<comment type="similarity">
    <text evidence="2 9">Belongs to the FliQ/MopD/SpaQ family.</text>
</comment>
<keyword evidence="11" id="KW-1185">Reference proteome</keyword>
<keyword evidence="6 9" id="KW-1133">Transmembrane helix</keyword>
<organism evidence="10 11">
    <name type="scientific">Desulfosalsimonas propionicica</name>
    <dbReference type="NCBI Taxonomy" id="332175"/>
    <lineage>
        <taxon>Bacteria</taxon>
        <taxon>Pseudomonadati</taxon>
        <taxon>Thermodesulfobacteriota</taxon>
        <taxon>Desulfobacteria</taxon>
        <taxon>Desulfobacterales</taxon>
        <taxon>Desulfosalsimonadaceae</taxon>
        <taxon>Desulfosalsimonas</taxon>
    </lineage>
</organism>
<reference evidence="10 11" key="1">
    <citation type="submission" date="2020-07" db="EMBL/GenBank/DDBJ databases">
        <title>Genomic Encyclopedia of Type Strains, Phase IV (KMG-IV): sequencing the most valuable type-strain genomes for metagenomic binning, comparative biology and taxonomic classification.</title>
        <authorList>
            <person name="Goeker M."/>
        </authorList>
    </citation>
    <scope>NUCLEOTIDE SEQUENCE [LARGE SCALE GENOMIC DNA]</scope>
    <source>
        <strain evidence="10 11">DSM 17721</strain>
    </source>
</reference>
<dbReference type="AlphaFoldDB" id="A0A7W0HKK7"/>